<feature type="transmembrane region" description="Helical" evidence="1">
    <location>
        <begin position="57"/>
        <end position="75"/>
    </location>
</feature>
<accession>A0A285FVQ4</accession>
<keyword evidence="3" id="KW-1185">Reference proteome</keyword>
<reference evidence="2 3" key="1">
    <citation type="submission" date="2017-09" db="EMBL/GenBank/DDBJ databases">
        <authorList>
            <person name="Ehlers B."/>
            <person name="Leendertz F.H."/>
        </authorList>
    </citation>
    <scope>NUCLEOTIDE SEQUENCE [LARGE SCALE GENOMIC DNA]</scope>
    <source>
        <strain evidence="2 3">CGMCC 4.6857</strain>
    </source>
</reference>
<evidence type="ECO:0000313" key="2">
    <source>
        <dbReference type="EMBL" id="SNY15367.1"/>
    </source>
</evidence>
<keyword evidence="1" id="KW-1133">Transmembrane helix</keyword>
<organism evidence="2 3">
    <name type="scientific">Paractinoplanes atraurantiacus</name>
    <dbReference type="NCBI Taxonomy" id="1036182"/>
    <lineage>
        <taxon>Bacteria</taxon>
        <taxon>Bacillati</taxon>
        <taxon>Actinomycetota</taxon>
        <taxon>Actinomycetes</taxon>
        <taxon>Micromonosporales</taxon>
        <taxon>Micromonosporaceae</taxon>
        <taxon>Paractinoplanes</taxon>
    </lineage>
</organism>
<evidence type="ECO:0008006" key="4">
    <source>
        <dbReference type="Google" id="ProtNLM"/>
    </source>
</evidence>
<sequence>MLLDRVVHWNLDLDGDLYGDERERYRWYEGIATAASLQWLAIPWAAAIMVWPLGKPAVLPLAVVLVLLYVPMMLSTLYVRHRRVDTTPRSWSAKRLFLTVVNGAPAALFLIGSLYVYDPEGAMWRGAAFGGAFGAVATAVAQLIETRRRRRREAALALAGDED</sequence>
<dbReference type="Proteomes" id="UP000219612">
    <property type="component" value="Unassembled WGS sequence"/>
</dbReference>
<gene>
    <name evidence="2" type="ORF">SAMN05421748_1011329</name>
</gene>
<dbReference type="AlphaFoldDB" id="A0A285FVQ4"/>
<dbReference type="OrthoDB" id="3297350at2"/>
<name>A0A285FVQ4_9ACTN</name>
<dbReference type="EMBL" id="OBDY01000001">
    <property type="protein sequence ID" value="SNY15367.1"/>
    <property type="molecule type" value="Genomic_DNA"/>
</dbReference>
<keyword evidence="1" id="KW-0472">Membrane</keyword>
<evidence type="ECO:0000313" key="3">
    <source>
        <dbReference type="Proteomes" id="UP000219612"/>
    </source>
</evidence>
<feature type="transmembrane region" description="Helical" evidence="1">
    <location>
        <begin position="31"/>
        <end position="51"/>
    </location>
</feature>
<feature type="transmembrane region" description="Helical" evidence="1">
    <location>
        <begin position="96"/>
        <end position="117"/>
    </location>
</feature>
<protein>
    <recommendedName>
        <fullName evidence="4">DUF2029 domain-containing protein</fullName>
    </recommendedName>
</protein>
<proteinExistence type="predicted"/>
<evidence type="ECO:0000256" key="1">
    <source>
        <dbReference type="SAM" id="Phobius"/>
    </source>
</evidence>
<feature type="transmembrane region" description="Helical" evidence="1">
    <location>
        <begin position="123"/>
        <end position="144"/>
    </location>
</feature>
<keyword evidence="1" id="KW-0812">Transmembrane</keyword>
<dbReference type="RefSeq" id="WP_097318631.1">
    <property type="nucleotide sequence ID" value="NZ_OBDY01000001.1"/>
</dbReference>